<protein>
    <recommendedName>
        <fullName evidence="3">Type II toxin-antitoxin system VapB family antitoxin</fullName>
    </recommendedName>
</protein>
<dbReference type="HOGENOM" id="CLU_179376_3_0_3"/>
<dbReference type="KEGG" id="csn:Cyast_2759"/>
<dbReference type="STRING" id="292563.Cyast_2759"/>
<dbReference type="InterPro" id="IPR019239">
    <property type="entry name" value="VapB_antitoxin"/>
</dbReference>
<gene>
    <name evidence="1" type="ordered locus">Cyast_2759</name>
</gene>
<dbReference type="eggNOG" id="COG5450">
    <property type="taxonomic scope" value="Bacteria"/>
</dbReference>
<accession>K9YP45</accession>
<evidence type="ECO:0000313" key="1">
    <source>
        <dbReference type="EMBL" id="AFZ48701.1"/>
    </source>
</evidence>
<organism evidence="1 2">
    <name type="scientific">Cyanobacterium stanieri (strain ATCC 29140 / PCC 7202)</name>
    <dbReference type="NCBI Taxonomy" id="292563"/>
    <lineage>
        <taxon>Bacteria</taxon>
        <taxon>Bacillati</taxon>
        <taxon>Cyanobacteriota</taxon>
        <taxon>Cyanophyceae</taxon>
        <taxon>Oscillatoriophycideae</taxon>
        <taxon>Chroococcales</taxon>
        <taxon>Geminocystaceae</taxon>
        <taxon>Cyanobacterium</taxon>
    </lineage>
</organism>
<proteinExistence type="predicted"/>
<dbReference type="AlphaFoldDB" id="K9YP45"/>
<evidence type="ECO:0008006" key="3">
    <source>
        <dbReference type="Google" id="ProtNLM"/>
    </source>
</evidence>
<reference evidence="2" key="1">
    <citation type="journal article" date="2013" name="Proc. Natl. Acad. Sci. U.S.A.">
        <title>Improving the coverage of the cyanobacterial phylum using diversity-driven genome sequencing.</title>
        <authorList>
            <person name="Shih P.M."/>
            <person name="Wu D."/>
            <person name="Latifi A."/>
            <person name="Axen S.D."/>
            <person name="Fewer D.P."/>
            <person name="Talla E."/>
            <person name="Calteau A."/>
            <person name="Cai F."/>
            <person name="Tandeau de Marsac N."/>
            <person name="Rippka R."/>
            <person name="Herdman M."/>
            <person name="Sivonen K."/>
            <person name="Coursin T."/>
            <person name="Laurent T."/>
            <person name="Goodwin L."/>
            <person name="Nolan M."/>
            <person name="Davenport K.W."/>
            <person name="Han C.S."/>
            <person name="Rubin E.M."/>
            <person name="Eisen J.A."/>
            <person name="Woyke T."/>
            <person name="Gugger M."/>
            <person name="Kerfeld C.A."/>
        </authorList>
    </citation>
    <scope>NUCLEOTIDE SEQUENCE [LARGE SCALE GENOMIC DNA]</scope>
    <source>
        <strain evidence="2">ATCC 29140 / PCC 7202</strain>
    </source>
</reference>
<name>K9YP45_CYASC</name>
<keyword evidence="2" id="KW-1185">Reference proteome</keyword>
<dbReference type="EMBL" id="CP003940">
    <property type="protein sequence ID" value="AFZ48701.1"/>
    <property type="molecule type" value="Genomic_DNA"/>
</dbReference>
<dbReference type="Proteomes" id="UP000010483">
    <property type="component" value="Chromosome"/>
</dbReference>
<dbReference type="BioCyc" id="CSTA292563:G1353-2763-MONOMER"/>
<sequence length="70" mass="8057">MKTNIDLDENLLKQGFAITGLKTKKELINFALSELVKRQPTKNLLELAGEIEFVDDFSTDKLRTNRYVID</sequence>
<dbReference type="Pfam" id="PF09957">
    <property type="entry name" value="VapB_antitoxin"/>
    <property type="match status" value="1"/>
</dbReference>
<evidence type="ECO:0000313" key="2">
    <source>
        <dbReference type="Proteomes" id="UP000010483"/>
    </source>
</evidence>